<evidence type="ECO:0000259" key="1">
    <source>
        <dbReference type="Pfam" id="PF00534"/>
    </source>
</evidence>
<dbReference type="SUPFAM" id="SSF53756">
    <property type="entry name" value="UDP-Glycosyltransferase/glycogen phosphorylase"/>
    <property type="match status" value="1"/>
</dbReference>
<dbReference type="EMBL" id="PTIT01000013">
    <property type="protein sequence ID" value="PPK51356.1"/>
    <property type="molecule type" value="Genomic_DNA"/>
</dbReference>
<dbReference type="InterPro" id="IPR001296">
    <property type="entry name" value="Glyco_trans_1"/>
</dbReference>
<reference evidence="2 5" key="1">
    <citation type="submission" date="2018-02" db="EMBL/GenBank/DDBJ databases">
        <title>Deep subsurface shale carbon reservoir microbial communities from Ohio and West Virginia, USA.</title>
        <authorList>
            <person name="Wrighton K."/>
        </authorList>
    </citation>
    <scope>NUCLEOTIDE SEQUENCE [LARGE SCALE GENOMIC DNA]</scope>
    <source>
        <strain evidence="2 5">UTICA-S1B6</strain>
    </source>
</reference>
<name>A0A2S6G644_9GAMM</name>
<dbReference type="EMBL" id="PTIU01000012">
    <property type="protein sequence ID" value="PPK54609.1"/>
    <property type="molecule type" value="Genomic_DNA"/>
</dbReference>
<proteinExistence type="predicted"/>
<sequence length="179" mass="19458">MAARLLRDKGVFEFVRAAEILKNERGVDVDFRLIGSPDPGNPTSATEEDLVNWKQGNDVTLLGYRSDIADQYGAANIVCLPSYYGEGLPKSLVEAAACGRAVVTTDHPGCRDAIKPGESGVLVPVKDPVALADAIQSLLEDSGLRMQMGRSGRELAEKEFAIEKIVDQHMQIYRDLLAK</sequence>
<feature type="domain" description="Glycosyl transferase family 1" evidence="1">
    <location>
        <begin position="2"/>
        <end position="154"/>
    </location>
</feature>
<dbReference type="Gene3D" id="3.40.50.2000">
    <property type="entry name" value="Glycogen Phosphorylase B"/>
    <property type="match status" value="2"/>
</dbReference>
<comment type="caution">
    <text evidence="3">The sequence shown here is derived from an EMBL/GenBank/DDBJ whole genome shotgun (WGS) entry which is preliminary data.</text>
</comment>
<dbReference type="Proteomes" id="UP000239446">
    <property type="component" value="Unassembled WGS sequence"/>
</dbReference>
<dbReference type="AlphaFoldDB" id="A0A2S6G644"/>
<dbReference type="Pfam" id="PF00534">
    <property type="entry name" value="Glycos_transf_1"/>
    <property type="match status" value="1"/>
</dbReference>
<dbReference type="GO" id="GO:0016757">
    <property type="term" value="F:glycosyltransferase activity"/>
    <property type="evidence" value="ECO:0007669"/>
    <property type="project" value="InterPro"/>
</dbReference>
<keyword evidence="5" id="KW-1185">Reference proteome</keyword>
<gene>
    <name evidence="3" type="ORF">B0H24_101253</name>
    <name evidence="2" type="ORF">BY455_11353</name>
</gene>
<dbReference type="GO" id="GO:1901135">
    <property type="term" value="P:carbohydrate derivative metabolic process"/>
    <property type="evidence" value="ECO:0007669"/>
    <property type="project" value="UniProtKB-ARBA"/>
</dbReference>
<organism evidence="3 4">
    <name type="scientific">Marinobacter persicus</name>
    <dbReference type="NCBI Taxonomy" id="930118"/>
    <lineage>
        <taxon>Bacteria</taxon>
        <taxon>Pseudomonadati</taxon>
        <taxon>Pseudomonadota</taxon>
        <taxon>Gammaproteobacteria</taxon>
        <taxon>Pseudomonadales</taxon>
        <taxon>Marinobacteraceae</taxon>
        <taxon>Marinobacter</taxon>
    </lineage>
</organism>
<dbReference type="Proteomes" id="UP000239648">
    <property type="component" value="Unassembled WGS sequence"/>
</dbReference>
<evidence type="ECO:0000313" key="2">
    <source>
        <dbReference type="EMBL" id="PPK51356.1"/>
    </source>
</evidence>
<reference evidence="3 4" key="2">
    <citation type="submission" date="2018-02" db="EMBL/GenBank/DDBJ databases">
        <title>Subsurface microbial communities from deep shales in Ohio and West Virginia, USA.</title>
        <authorList>
            <person name="Wrighton K."/>
        </authorList>
    </citation>
    <scope>NUCLEOTIDE SEQUENCE [LARGE SCALE GENOMIC DNA]</scope>
    <source>
        <strain evidence="3 4">UTICA-S1B9</strain>
    </source>
</reference>
<keyword evidence="3" id="KW-0808">Transferase</keyword>
<dbReference type="PANTHER" id="PTHR12526">
    <property type="entry name" value="GLYCOSYLTRANSFERASE"/>
    <property type="match status" value="1"/>
</dbReference>
<evidence type="ECO:0000313" key="4">
    <source>
        <dbReference type="Proteomes" id="UP000239446"/>
    </source>
</evidence>
<evidence type="ECO:0000313" key="3">
    <source>
        <dbReference type="EMBL" id="PPK54609.1"/>
    </source>
</evidence>
<protein>
    <submittedName>
        <fullName evidence="3">Glycosyl transferase family 1</fullName>
    </submittedName>
</protein>
<dbReference type="PANTHER" id="PTHR12526:SF638">
    <property type="entry name" value="SPORE COAT PROTEIN SA"/>
    <property type="match status" value="1"/>
</dbReference>
<accession>A0A2S6G644</accession>
<evidence type="ECO:0000313" key="5">
    <source>
        <dbReference type="Proteomes" id="UP000239648"/>
    </source>
</evidence>